<evidence type="ECO:0000313" key="3">
    <source>
        <dbReference type="EnsemblPlants" id="TuG1812G0200001156.01.T01"/>
    </source>
</evidence>
<feature type="signal peptide" evidence="1">
    <location>
        <begin position="1"/>
        <end position="26"/>
    </location>
</feature>
<reference evidence="4" key="1">
    <citation type="journal article" date="2013" name="Nature">
        <title>Draft genome of the wheat A-genome progenitor Triticum urartu.</title>
        <authorList>
            <person name="Ling H.Q."/>
            <person name="Zhao S."/>
            <person name="Liu D."/>
            <person name="Wang J."/>
            <person name="Sun H."/>
            <person name="Zhang C."/>
            <person name="Fan H."/>
            <person name="Li D."/>
            <person name="Dong L."/>
            <person name="Tao Y."/>
            <person name="Gao C."/>
            <person name="Wu H."/>
            <person name="Li Y."/>
            <person name="Cui Y."/>
            <person name="Guo X."/>
            <person name="Zheng S."/>
            <person name="Wang B."/>
            <person name="Yu K."/>
            <person name="Liang Q."/>
            <person name="Yang W."/>
            <person name="Lou X."/>
            <person name="Chen J."/>
            <person name="Feng M."/>
            <person name="Jian J."/>
            <person name="Zhang X."/>
            <person name="Luo G."/>
            <person name="Jiang Y."/>
            <person name="Liu J."/>
            <person name="Wang Z."/>
            <person name="Sha Y."/>
            <person name="Zhang B."/>
            <person name="Wu H."/>
            <person name="Tang D."/>
            <person name="Shen Q."/>
            <person name="Xue P."/>
            <person name="Zou S."/>
            <person name="Wang X."/>
            <person name="Liu X."/>
            <person name="Wang F."/>
            <person name="Yang Y."/>
            <person name="An X."/>
            <person name="Dong Z."/>
            <person name="Zhang K."/>
            <person name="Zhang X."/>
            <person name="Luo M.C."/>
            <person name="Dvorak J."/>
            <person name="Tong Y."/>
            <person name="Wang J."/>
            <person name="Yang H."/>
            <person name="Li Z."/>
            <person name="Wang D."/>
            <person name="Zhang A."/>
            <person name="Wang J."/>
        </authorList>
    </citation>
    <scope>NUCLEOTIDE SEQUENCE</scope>
    <source>
        <strain evidence="4">cv. G1812</strain>
    </source>
</reference>
<dbReference type="InterPro" id="IPR003614">
    <property type="entry name" value="Knottins"/>
</dbReference>
<dbReference type="InterPro" id="IPR036574">
    <property type="entry name" value="Scorpion_toxin-like_sf"/>
</dbReference>
<feature type="chain" id="PRO_5035727303" description="Knottins-like domain-containing protein" evidence="1">
    <location>
        <begin position="27"/>
        <end position="79"/>
    </location>
</feature>
<dbReference type="Proteomes" id="UP000015106">
    <property type="component" value="Chromosome 2"/>
</dbReference>
<accession>A0A8R7PAS8</accession>
<protein>
    <recommendedName>
        <fullName evidence="2">Knottins-like domain-containing protein</fullName>
    </recommendedName>
</protein>
<sequence length="79" mass="8723">MGTLNVKILLCLLLLMPLHLVPGSGGATCKELSRTYTNPRCDNDECVEACHKEGFTRGACGGIIKRKKFMILCFCKKEC</sequence>
<reference evidence="3" key="3">
    <citation type="submission" date="2022-06" db="UniProtKB">
        <authorList>
            <consortium name="EnsemblPlants"/>
        </authorList>
    </citation>
    <scope>IDENTIFICATION</scope>
</reference>
<dbReference type="Gene3D" id="3.30.30.10">
    <property type="entry name" value="Knottin, scorpion toxin-like"/>
    <property type="match status" value="1"/>
</dbReference>
<evidence type="ECO:0000313" key="4">
    <source>
        <dbReference type="Proteomes" id="UP000015106"/>
    </source>
</evidence>
<name>A0A8R7PAS8_TRIUA</name>
<dbReference type="AlphaFoldDB" id="A0A8R7PAS8"/>
<proteinExistence type="predicted"/>
<dbReference type="Pfam" id="PF00304">
    <property type="entry name" value="Gamma-thionin"/>
    <property type="match status" value="1"/>
</dbReference>
<dbReference type="SUPFAM" id="SSF57095">
    <property type="entry name" value="Scorpion toxin-like"/>
    <property type="match status" value="1"/>
</dbReference>
<evidence type="ECO:0000256" key="1">
    <source>
        <dbReference type="SAM" id="SignalP"/>
    </source>
</evidence>
<feature type="domain" description="Knottins-like" evidence="2">
    <location>
        <begin position="28"/>
        <end position="79"/>
    </location>
</feature>
<keyword evidence="1" id="KW-0732">Signal</keyword>
<reference evidence="3" key="2">
    <citation type="submission" date="2018-03" db="EMBL/GenBank/DDBJ databases">
        <title>The Triticum urartu genome reveals the dynamic nature of wheat genome evolution.</title>
        <authorList>
            <person name="Ling H."/>
            <person name="Ma B."/>
            <person name="Shi X."/>
            <person name="Liu H."/>
            <person name="Dong L."/>
            <person name="Sun H."/>
            <person name="Cao Y."/>
            <person name="Gao Q."/>
            <person name="Zheng S."/>
            <person name="Li Y."/>
            <person name="Yu Y."/>
            <person name="Du H."/>
            <person name="Qi M."/>
            <person name="Li Y."/>
            <person name="Yu H."/>
            <person name="Cui Y."/>
            <person name="Wang N."/>
            <person name="Chen C."/>
            <person name="Wu H."/>
            <person name="Zhao Y."/>
            <person name="Zhang J."/>
            <person name="Li Y."/>
            <person name="Zhou W."/>
            <person name="Zhang B."/>
            <person name="Hu W."/>
            <person name="Eijk M."/>
            <person name="Tang J."/>
            <person name="Witsenboer H."/>
            <person name="Zhao S."/>
            <person name="Li Z."/>
            <person name="Zhang A."/>
            <person name="Wang D."/>
            <person name="Liang C."/>
        </authorList>
    </citation>
    <scope>NUCLEOTIDE SEQUENCE [LARGE SCALE GENOMIC DNA]</scope>
    <source>
        <strain evidence="3">cv. G1812</strain>
    </source>
</reference>
<dbReference type="EnsemblPlants" id="TuG1812G0200001156.01.T01">
    <property type="protein sequence ID" value="TuG1812G0200001156.01.T01"/>
    <property type="gene ID" value="TuG1812G0200001156.01"/>
</dbReference>
<dbReference type="Gramene" id="TuG1812G0200001156.01.T01">
    <property type="protein sequence ID" value="TuG1812G0200001156.01.T01"/>
    <property type="gene ID" value="TuG1812G0200001156.01"/>
</dbReference>
<organism evidence="3 4">
    <name type="scientific">Triticum urartu</name>
    <name type="common">Red wild einkorn</name>
    <name type="synonym">Crithodium urartu</name>
    <dbReference type="NCBI Taxonomy" id="4572"/>
    <lineage>
        <taxon>Eukaryota</taxon>
        <taxon>Viridiplantae</taxon>
        <taxon>Streptophyta</taxon>
        <taxon>Embryophyta</taxon>
        <taxon>Tracheophyta</taxon>
        <taxon>Spermatophyta</taxon>
        <taxon>Magnoliopsida</taxon>
        <taxon>Liliopsida</taxon>
        <taxon>Poales</taxon>
        <taxon>Poaceae</taxon>
        <taxon>BOP clade</taxon>
        <taxon>Pooideae</taxon>
        <taxon>Triticodae</taxon>
        <taxon>Triticeae</taxon>
        <taxon>Triticinae</taxon>
        <taxon>Triticum</taxon>
    </lineage>
</organism>
<keyword evidence="4" id="KW-1185">Reference proteome</keyword>
<evidence type="ECO:0000259" key="2">
    <source>
        <dbReference type="Pfam" id="PF00304"/>
    </source>
</evidence>